<dbReference type="HOGENOM" id="CLU_1365086_0_0_4"/>
<dbReference type="Pfam" id="PF11304">
    <property type="entry name" value="DUF3106"/>
    <property type="match status" value="1"/>
</dbReference>
<keyword evidence="2" id="KW-1133">Transmembrane helix</keyword>
<keyword evidence="2" id="KW-0812">Transmembrane</keyword>
<dbReference type="AlphaFoldDB" id="C3XCY9"/>
<feature type="transmembrane region" description="Helical" evidence="2">
    <location>
        <begin position="14"/>
        <end position="33"/>
    </location>
</feature>
<accession>C3XCY9</accession>
<evidence type="ECO:0000313" key="3">
    <source>
        <dbReference type="EMBL" id="EEO28998.1"/>
    </source>
</evidence>
<evidence type="ECO:0008006" key="5">
    <source>
        <dbReference type="Google" id="ProtNLM"/>
    </source>
</evidence>
<name>C3XCY9_OXAFO</name>
<dbReference type="GeneID" id="77136087"/>
<evidence type="ECO:0000256" key="1">
    <source>
        <dbReference type="SAM" id="MobiDB-lite"/>
    </source>
</evidence>
<protein>
    <recommendedName>
        <fullName evidence="5">DUF3106 domain-containing protein</fullName>
    </recommendedName>
</protein>
<dbReference type="STRING" id="847.BRW83_2263"/>
<organism evidence="3 4">
    <name type="scientific">Oxalobacter formigenes OXCC13</name>
    <dbReference type="NCBI Taxonomy" id="556269"/>
    <lineage>
        <taxon>Bacteria</taxon>
        <taxon>Pseudomonadati</taxon>
        <taxon>Pseudomonadota</taxon>
        <taxon>Betaproteobacteria</taxon>
        <taxon>Burkholderiales</taxon>
        <taxon>Oxalobacteraceae</taxon>
        <taxon>Oxalobacter</taxon>
    </lineage>
</organism>
<sequence>MRSDYPEKKSVPKWVMAVVVTIVIAFGLVYAILPADNLKAFIGMEDSQAAAENSWNTLTPSQQDALAPLLKEWNGMSAAQKKKWLEVAKKAENMSPEDKERFKTHIQDWLNLTPEQRRQARQNFIGFKKLNPQLKTEQWQEYQKLPEEKKRALAARAKSKRRLANLTGEPSSNKVVEPIKQPEKTLNNQPAQEEVPEYWR</sequence>
<gene>
    <name evidence="3" type="ORF">OFBG_00026</name>
</gene>
<dbReference type="EMBL" id="GG658170">
    <property type="protein sequence ID" value="EEO28998.1"/>
    <property type="molecule type" value="Genomic_DNA"/>
</dbReference>
<dbReference type="RefSeq" id="WP_005879197.1">
    <property type="nucleotide sequence ID" value="NZ_CP019430.1"/>
</dbReference>
<keyword evidence="2" id="KW-0472">Membrane</keyword>
<dbReference type="eggNOG" id="ENOG5032YRY">
    <property type="taxonomic scope" value="Bacteria"/>
</dbReference>
<keyword evidence="4" id="KW-1185">Reference proteome</keyword>
<evidence type="ECO:0000313" key="4">
    <source>
        <dbReference type="Proteomes" id="UP000005089"/>
    </source>
</evidence>
<reference evidence="3 4" key="1">
    <citation type="submission" date="2009-02" db="EMBL/GenBank/DDBJ databases">
        <title>The Genome Sequence of Oxalobacter formigenes OXCC13.</title>
        <authorList>
            <consortium name="The Broad Institute Genome Sequencing Platform"/>
            <person name="Ward D."/>
            <person name="Young S.K."/>
            <person name="Kodira C.D."/>
            <person name="Zeng Q."/>
            <person name="Koehrsen M."/>
            <person name="Alvarado L."/>
            <person name="Berlin A."/>
            <person name="Borenstein D."/>
            <person name="Chen Z."/>
            <person name="Engels R."/>
            <person name="Freedman E."/>
            <person name="Gellesch M."/>
            <person name="Goldberg J."/>
            <person name="Griggs A."/>
            <person name="Gujja S."/>
            <person name="Heiman D."/>
            <person name="Hepburn T."/>
            <person name="Howarth C."/>
            <person name="Jen D."/>
            <person name="Larson L."/>
            <person name="Lewis B."/>
            <person name="Mehta T."/>
            <person name="Park D."/>
            <person name="Pearson M."/>
            <person name="Roberts A."/>
            <person name="Saif S."/>
            <person name="Shea T."/>
            <person name="Shenoy N."/>
            <person name="Sisk P."/>
            <person name="Stolte C."/>
            <person name="Sykes S."/>
            <person name="Walk T."/>
            <person name="White J."/>
            <person name="Yandava C."/>
            <person name="Allison M.J."/>
            <person name="Lander E."/>
            <person name="Nusbaum C."/>
            <person name="Galagan J."/>
            <person name="Birren B."/>
        </authorList>
    </citation>
    <scope>NUCLEOTIDE SEQUENCE [LARGE SCALE GENOMIC DNA]</scope>
    <source>
        <strain evidence="3 4">OXCC13</strain>
    </source>
</reference>
<feature type="region of interest" description="Disordered" evidence="1">
    <location>
        <begin position="153"/>
        <end position="200"/>
    </location>
</feature>
<proteinExistence type="predicted"/>
<dbReference type="InterPro" id="IPR021455">
    <property type="entry name" value="DUF3106"/>
</dbReference>
<dbReference type="Proteomes" id="UP000005089">
    <property type="component" value="Unassembled WGS sequence"/>
</dbReference>
<evidence type="ECO:0000256" key="2">
    <source>
        <dbReference type="SAM" id="Phobius"/>
    </source>
</evidence>